<dbReference type="OrthoDB" id="1535081at2759"/>
<evidence type="ECO:0000256" key="4">
    <source>
        <dbReference type="PIRSR" id="PIRSR005739-1"/>
    </source>
</evidence>
<evidence type="ECO:0000256" key="2">
    <source>
        <dbReference type="ARBA" id="ARBA00022679"/>
    </source>
</evidence>
<reference evidence="6" key="1">
    <citation type="submission" date="2020-03" db="EMBL/GenBank/DDBJ databases">
        <authorList>
            <person name="He L."/>
        </authorList>
    </citation>
    <scope>NUCLEOTIDE SEQUENCE</scope>
    <source>
        <strain evidence="6">CkLH20</strain>
    </source>
</reference>
<keyword evidence="3" id="KW-0949">S-adenosyl-L-methionine</keyword>
<protein>
    <submittedName>
        <fullName evidence="6">O-methyltransferase</fullName>
    </submittedName>
</protein>
<dbReference type="Pfam" id="PF00891">
    <property type="entry name" value="Methyltransf_2"/>
    <property type="match status" value="1"/>
</dbReference>
<name>A0A9P6LGW0_9PEZI</name>
<dbReference type="PANTHER" id="PTHR43712">
    <property type="entry name" value="PUTATIVE (AFU_ORTHOLOGUE AFUA_4G14580)-RELATED"/>
    <property type="match status" value="1"/>
</dbReference>
<dbReference type="InterPro" id="IPR016461">
    <property type="entry name" value="COMT-like"/>
</dbReference>
<dbReference type="EMBL" id="JAATWM020000042">
    <property type="protein sequence ID" value="KAF9871862.1"/>
    <property type="molecule type" value="Genomic_DNA"/>
</dbReference>
<dbReference type="InterPro" id="IPR001077">
    <property type="entry name" value="COMT_C"/>
</dbReference>
<keyword evidence="7" id="KW-1185">Reference proteome</keyword>
<dbReference type="PROSITE" id="PS51683">
    <property type="entry name" value="SAM_OMT_II"/>
    <property type="match status" value="1"/>
</dbReference>
<evidence type="ECO:0000313" key="6">
    <source>
        <dbReference type="EMBL" id="KAF9871862.1"/>
    </source>
</evidence>
<dbReference type="InterPro" id="IPR036390">
    <property type="entry name" value="WH_DNA-bd_sf"/>
</dbReference>
<evidence type="ECO:0000256" key="1">
    <source>
        <dbReference type="ARBA" id="ARBA00022603"/>
    </source>
</evidence>
<dbReference type="GO" id="GO:0008171">
    <property type="term" value="F:O-methyltransferase activity"/>
    <property type="evidence" value="ECO:0007669"/>
    <property type="project" value="InterPro"/>
</dbReference>
<dbReference type="PANTHER" id="PTHR43712:SF2">
    <property type="entry name" value="O-METHYLTRANSFERASE CICE"/>
    <property type="match status" value="1"/>
</dbReference>
<dbReference type="AlphaFoldDB" id="A0A9P6LGW0"/>
<sequence length="394" mass="44356">MAACTETLMDLAVQLTSVVNSATPDSEKTAAATSIAKQILKAAKGPAPDWMERAFNNVEIAALKLFLDWGAFEIIPERGTITFNGLAKKLSADVSLIRRITWVLVAGGTLRQHGEDQIAHTSVSRQYLPGTPDGLLLQMIYDEHMLPALKLPEYFSEYGRREPVDRLHTPHAYAVGQPDKEIWEIQKQNPERMKRFIKAMEVSQKFIPMIGIYDFSWVKSKLSESPDRIVFVDVGGGKGHMIKAVMNENPFIRPKNFMLEDRDEVINEVIQMKEPELNGVQLKVHDFHQPQPVRNALIYYIRRCLHDYGDDVCAKMLTHLSDAMASDSKVLISEYVLSNPPTPLGAMTDFGMLEIGGKERTANDWDVLVARAGLKVEKIHGLDQRMQVLECIKI</sequence>
<comment type="caution">
    <text evidence="6">The sequence shown here is derived from an EMBL/GenBank/DDBJ whole genome shotgun (WGS) entry which is preliminary data.</text>
</comment>
<feature type="active site" description="Proton acceptor" evidence="4">
    <location>
        <position position="306"/>
    </location>
</feature>
<proteinExistence type="predicted"/>
<evidence type="ECO:0000256" key="3">
    <source>
        <dbReference type="ARBA" id="ARBA00022691"/>
    </source>
</evidence>
<keyword evidence="2" id="KW-0808">Transferase</keyword>
<organism evidence="6 7">
    <name type="scientific">Colletotrichum karsti</name>
    <dbReference type="NCBI Taxonomy" id="1095194"/>
    <lineage>
        <taxon>Eukaryota</taxon>
        <taxon>Fungi</taxon>
        <taxon>Dikarya</taxon>
        <taxon>Ascomycota</taxon>
        <taxon>Pezizomycotina</taxon>
        <taxon>Sordariomycetes</taxon>
        <taxon>Hypocreomycetidae</taxon>
        <taxon>Glomerellales</taxon>
        <taxon>Glomerellaceae</taxon>
        <taxon>Colletotrichum</taxon>
        <taxon>Colletotrichum boninense species complex</taxon>
    </lineage>
</organism>
<dbReference type="GeneID" id="62166584"/>
<gene>
    <name evidence="6" type="ORF">CkaCkLH20_10796</name>
</gene>
<evidence type="ECO:0000313" key="7">
    <source>
        <dbReference type="Proteomes" id="UP000781932"/>
    </source>
</evidence>
<dbReference type="GO" id="GO:0032259">
    <property type="term" value="P:methylation"/>
    <property type="evidence" value="ECO:0007669"/>
    <property type="project" value="UniProtKB-KW"/>
</dbReference>
<dbReference type="InterPro" id="IPR036388">
    <property type="entry name" value="WH-like_DNA-bd_sf"/>
</dbReference>
<dbReference type="Gene3D" id="3.40.50.150">
    <property type="entry name" value="Vaccinia Virus protein VP39"/>
    <property type="match status" value="1"/>
</dbReference>
<evidence type="ECO:0000259" key="5">
    <source>
        <dbReference type="Pfam" id="PF00891"/>
    </source>
</evidence>
<dbReference type="Gene3D" id="1.10.10.10">
    <property type="entry name" value="Winged helix-like DNA-binding domain superfamily/Winged helix DNA-binding domain"/>
    <property type="match status" value="1"/>
</dbReference>
<dbReference type="InterPro" id="IPR029063">
    <property type="entry name" value="SAM-dependent_MTases_sf"/>
</dbReference>
<feature type="domain" description="O-methyltransferase C-terminal" evidence="5">
    <location>
        <begin position="169"/>
        <end position="374"/>
    </location>
</feature>
<accession>A0A9P6LGW0</accession>
<dbReference type="RefSeq" id="XP_038741323.1">
    <property type="nucleotide sequence ID" value="XM_038893510.1"/>
</dbReference>
<dbReference type="PIRSF" id="PIRSF005739">
    <property type="entry name" value="O-mtase"/>
    <property type="match status" value="1"/>
</dbReference>
<dbReference type="SUPFAM" id="SSF53335">
    <property type="entry name" value="S-adenosyl-L-methionine-dependent methyltransferases"/>
    <property type="match status" value="1"/>
</dbReference>
<dbReference type="Proteomes" id="UP000781932">
    <property type="component" value="Unassembled WGS sequence"/>
</dbReference>
<dbReference type="SUPFAM" id="SSF46785">
    <property type="entry name" value="Winged helix' DNA-binding domain"/>
    <property type="match status" value="1"/>
</dbReference>
<keyword evidence="1" id="KW-0489">Methyltransferase</keyword>
<reference evidence="6" key="2">
    <citation type="submission" date="2020-11" db="EMBL/GenBank/DDBJ databases">
        <title>Whole genome sequencing of Colletotrichum sp.</title>
        <authorList>
            <person name="Li H."/>
        </authorList>
    </citation>
    <scope>NUCLEOTIDE SEQUENCE</scope>
    <source>
        <strain evidence="6">CkLH20</strain>
    </source>
</reference>